<dbReference type="InterPro" id="IPR001810">
    <property type="entry name" value="F-box_dom"/>
</dbReference>
<dbReference type="InterPro" id="IPR036047">
    <property type="entry name" value="F-box-like_dom_sf"/>
</dbReference>
<dbReference type="SUPFAM" id="SSF81383">
    <property type="entry name" value="F-box domain"/>
    <property type="match status" value="1"/>
</dbReference>
<gene>
    <name evidence="3" type="ORF">FCM35_KLT15591</name>
</gene>
<evidence type="ECO:0000259" key="1">
    <source>
        <dbReference type="Pfam" id="PF03478"/>
    </source>
</evidence>
<evidence type="ECO:0000259" key="2">
    <source>
        <dbReference type="Pfam" id="PF12937"/>
    </source>
</evidence>
<proteinExistence type="predicted"/>
<dbReference type="AlphaFoldDB" id="A0A833R7X5"/>
<dbReference type="Gene3D" id="1.20.1280.50">
    <property type="match status" value="1"/>
</dbReference>
<keyword evidence="4" id="KW-1185">Reference proteome</keyword>
<feature type="domain" description="KIB1-4 beta-propeller" evidence="1">
    <location>
        <begin position="104"/>
        <end position="326"/>
    </location>
</feature>
<dbReference type="CDD" id="cd09917">
    <property type="entry name" value="F-box_SF"/>
    <property type="match status" value="1"/>
</dbReference>
<dbReference type="EMBL" id="SWLB01000003">
    <property type="protein sequence ID" value="KAF3339820.1"/>
    <property type="molecule type" value="Genomic_DNA"/>
</dbReference>
<feature type="domain" description="F-box" evidence="2">
    <location>
        <begin position="22"/>
        <end position="59"/>
    </location>
</feature>
<dbReference type="PANTHER" id="PTHR33800">
    <property type="entry name" value="OS06G0113600 PROTEIN"/>
    <property type="match status" value="1"/>
</dbReference>
<dbReference type="InterPro" id="IPR005174">
    <property type="entry name" value="KIB1-4_b-propeller"/>
</dbReference>
<dbReference type="OrthoDB" id="581467at2759"/>
<dbReference type="PANTHER" id="PTHR33800:SF13">
    <property type="entry name" value="OS06G0113600 PROTEIN"/>
    <property type="match status" value="1"/>
</dbReference>
<dbReference type="Pfam" id="PF03478">
    <property type="entry name" value="Beta-prop_KIB1-4"/>
    <property type="match status" value="1"/>
</dbReference>
<sequence>MTRPSIANRRRRRGDRSTVRNWSDLPDGPLHTILTCLCSLVDFISFSSVCRSWRAVASSVSTASLFPPLLLCPTFFRFSILSSLSLLDPASPSFSSSLSRNSNKFASIVFHSYSHGHLLRFSQNRIIILNPFTGDELFSPLLPQNRNFFPYFPLLTSPLSSPDSGLLLLTSDTLFHWHINSPSWSIHNPKFKPSGRTTFATVQEKVYALDSLDTLFVLDVSPQLHLRLAVDGLGDWAFIFQRFLVVCDGQLLLLLLVPTDELIYAQLEVYRLDSSVNGTRWVKQQTLGNWAIFVGYDCRVPGLAVENPERWGGRSNCVYFATEYGDGAWPWTVIKLGDVIDTLDPESPLFNAKFRNRPSSAWVHPGF</sequence>
<evidence type="ECO:0000313" key="4">
    <source>
        <dbReference type="Proteomes" id="UP000623129"/>
    </source>
</evidence>
<name>A0A833R7X5_9POAL</name>
<reference evidence="3" key="1">
    <citation type="submission" date="2020-01" db="EMBL/GenBank/DDBJ databases">
        <title>Genome sequence of Kobresia littledalei, the first chromosome-level genome in the family Cyperaceae.</title>
        <authorList>
            <person name="Qu G."/>
        </authorList>
    </citation>
    <scope>NUCLEOTIDE SEQUENCE</scope>
    <source>
        <strain evidence="3">C.B.Clarke</strain>
        <tissue evidence="3">Leaf</tissue>
    </source>
</reference>
<dbReference type="Pfam" id="PF12937">
    <property type="entry name" value="F-box-like"/>
    <property type="match status" value="1"/>
</dbReference>
<organism evidence="3 4">
    <name type="scientific">Carex littledalei</name>
    <dbReference type="NCBI Taxonomy" id="544730"/>
    <lineage>
        <taxon>Eukaryota</taxon>
        <taxon>Viridiplantae</taxon>
        <taxon>Streptophyta</taxon>
        <taxon>Embryophyta</taxon>
        <taxon>Tracheophyta</taxon>
        <taxon>Spermatophyta</taxon>
        <taxon>Magnoliopsida</taxon>
        <taxon>Liliopsida</taxon>
        <taxon>Poales</taxon>
        <taxon>Cyperaceae</taxon>
        <taxon>Cyperoideae</taxon>
        <taxon>Cariceae</taxon>
        <taxon>Carex</taxon>
        <taxon>Carex subgen. Euthyceras</taxon>
    </lineage>
</organism>
<dbReference type="Proteomes" id="UP000623129">
    <property type="component" value="Unassembled WGS sequence"/>
</dbReference>
<evidence type="ECO:0000313" key="3">
    <source>
        <dbReference type="EMBL" id="KAF3339820.1"/>
    </source>
</evidence>
<protein>
    <submittedName>
        <fullName evidence="3">F-box-like protein</fullName>
    </submittedName>
</protein>
<comment type="caution">
    <text evidence="3">The sequence shown here is derived from an EMBL/GenBank/DDBJ whole genome shotgun (WGS) entry which is preliminary data.</text>
</comment>
<accession>A0A833R7X5</accession>